<evidence type="ECO:0000259" key="19">
    <source>
        <dbReference type="Pfam" id="PF24877"/>
    </source>
</evidence>
<feature type="domain" description="Dihydroxy-acid/6-phosphogluconate dehydratase N-terminal" evidence="18">
    <location>
        <begin position="69"/>
        <end position="390"/>
    </location>
</feature>
<evidence type="ECO:0000259" key="18">
    <source>
        <dbReference type="Pfam" id="PF00920"/>
    </source>
</evidence>
<evidence type="ECO:0000256" key="5">
    <source>
        <dbReference type="ARBA" id="ARBA00022723"/>
    </source>
</evidence>
<organism evidence="20 21">
    <name type="scientific">Cerrena zonata</name>
    <dbReference type="NCBI Taxonomy" id="2478898"/>
    <lineage>
        <taxon>Eukaryota</taxon>
        <taxon>Fungi</taxon>
        <taxon>Dikarya</taxon>
        <taxon>Basidiomycota</taxon>
        <taxon>Agaricomycotina</taxon>
        <taxon>Agaricomycetes</taxon>
        <taxon>Polyporales</taxon>
        <taxon>Cerrenaceae</taxon>
        <taxon>Cerrena</taxon>
    </lineage>
</organism>
<dbReference type="InterPro" id="IPR042096">
    <property type="entry name" value="Dihydro-acid_dehy_C"/>
</dbReference>
<dbReference type="InterPro" id="IPR037237">
    <property type="entry name" value="IlvD/EDD_N"/>
</dbReference>
<keyword evidence="10" id="KW-0100">Branched-chain amino acid biosynthesis</keyword>
<name>A0AAW0FR46_9APHY</name>
<dbReference type="SUPFAM" id="SSF143975">
    <property type="entry name" value="IlvD/EDD N-terminal domain-like"/>
    <property type="match status" value="1"/>
</dbReference>
<comment type="catalytic activity">
    <reaction evidence="16">
        <text>(2R,3R)-2,3-dihydroxy-3-methylpentanoate = (S)-3-methyl-2-oxopentanoate + H2O</text>
        <dbReference type="Rhea" id="RHEA:27694"/>
        <dbReference type="ChEBI" id="CHEBI:15377"/>
        <dbReference type="ChEBI" id="CHEBI:35146"/>
        <dbReference type="ChEBI" id="CHEBI:49258"/>
        <dbReference type="EC" id="4.2.1.9"/>
    </reaction>
    <physiologicalReaction direction="left-to-right" evidence="16">
        <dbReference type="Rhea" id="RHEA:27695"/>
    </physiologicalReaction>
</comment>
<proteinExistence type="inferred from homology"/>
<dbReference type="FunFam" id="3.50.30.80:FF:000001">
    <property type="entry name" value="Dihydroxy-acid dehydratase"/>
    <property type="match status" value="1"/>
</dbReference>
<comment type="caution">
    <text evidence="20">The sequence shown here is derived from an EMBL/GenBank/DDBJ whole genome shotgun (WGS) entry which is preliminary data.</text>
</comment>
<comment type="cofactor">
    <cofactor evidence="1">
        <name>Mg(2+)</name>
        <dbReference type="ChEBI" id="CHEBI:18420"/>
    </cofactor>
</comment>
<dbReference type="InterPro" id="IPR056740">
    <property type="entry name" value="ILV_EDD_C"/>
</dbReference>
<evidence type="ECO:0000256" key="14">
    <source>
        <dbReference type="ARBA" id="ARBA00029490"/>
    </source>
</evidence>
<feature type="domain" description="Dihydroxy-acid/6-phosphogluconate dehydratase C-terminal" evidence="19">
    <location>
        <begin position="407"/>
        <end position="598"/>
    </location>
</feature>
<evidence type="ECO:0000313" key="21">
    <source>
        <dbReference type="Proteomes" id="UP001385951"/>
    </source>
</evidence>
<dbReference type="Pfam" id="PF00920">
    <property type="entry name" value="ILVD_EDD_N"/>
    <property type="match status" value="1"/>
</dbReference>
<feature type="region of interest" description="Disordered" evidence="17">
    <location>
        <begin position="1"/>
        <end position="30"/>
    </location>
</feature>
<protein>
    <recommendedName>
        <fullName evidence="14">dihydroxy-acid dehydratase</fullName>
        <ecNumber evidence="14">4.2.1.9</ecNumber>
    </recommendedName>
</protein>
<dbReference type="GO" id="GO:0004160">
    <property type="term" value="F:dihydroxy-acid dehydratase activity"/>
    <property type="evidence" value="ECO:0007669"/>
    <property type="project" value="UniProtKB-EC"/>
</dbReference>
<feature type="compositionally biased region" description="Polar residues" evidence="17">
    <location>
        <begin position="18"/>
        <end position="29"/>
    </location>
</feature>
<comment type="pathway">
    <text evidence="12">Amino-acid biosynthesis; L-valine biosynthesis; L-valine from pyruvate: step 3/4.</text>
</comment>
<dbReference type="GO" id="GO:0046872">
    <property type="term" value="F:metal ion binding"/>
    <property type="evidence" value="ECO:0007669"/>
    <property type="project" value="UniProtKB-KW"/>
</dbReference>
<dbReference type="InterPro" id="IPR004404">
    <property type="entry name" value="DihydroxyA_deHydtase"/>
</dbReference>
<dbReference type="GO" id="GO:0051537">
    <property type="term" value="F:2 iron, 2 sulfur cluster binding"/>
    <property type="evidence" value="ECO:0007669"/>
    <property type="project" value="UniProtKB-KW"/>
</dbReference>
<dbReference type="InterPro" id="IPR050165">
    <property type="entry name" value="DHAD_IlvD/Edd"/>
</dbReference>
<dbReference type="EC" id="4.2.1.9" evidence="14"/>
<comment type="pathway">
    <text evidence="13">Amino-acid biosynthesis; L-isoleucine biosynthesis; L-isoleucine from 2-oxobutanoate: step 3/4.</text>
</comment>
<dbReference type="Proteomes" id="UP001385951">
    <property type="component" value="Unassembled WGS sequence"/>
</dbReference>
<keyword evidence="6" id="KW-0460">Magnesium</keyword>
<dbReference type="NCBIfam" id="TIGR00110">
    <property type="entry name" value="ilvD"/>
    <property type="match status" value="1"/>
</dbReference>
<dbReference type="GO" id="GO:0009082">
    <property type="term" value="P:branched-chain amino acid biosynthetic process"/>
    <property type="evidence" value="ECO:0007669"/>
    <property type="project" value="UniProtKB-KW"/>
</dbReference>
<dbReference type="PANTHER" id="PTHR21000:SF5">
    <property type="entry name" value="DIHYDROXY-ACID DEHYDRATASE, MITOCHONDRIAL"/>
    <property type="match status" value="1"/>
</dbReference>
<dbReference type="AlphaFoldDB" id="A0AAW0FR46"/>
<keyword evidence="7" id="KW-0408">Iron</keyword>
<dbReference type="Pfam" id="PF24877">
    <property type="entry name" value="ILV_EDD_C"/>
    <property type="match status" value="1"/>
</dbReference>
<evidence type="ECO:0000256" key="15">
    <source>
        <dbReference type="ARBA" id="ARBA00034078"/>
    </source>
</evidence>
<keyword evidence="9" id="KW-0456">Lyase</keyword>
<evidence type="ECO:0000256" key="11">
    <source>
        <dbReference type="ARBA" id="ARBA00029304"/>
    </source>
</evidence>
<dbReference type="NCBIfam" id="NF002068">
    <property type="entry name" value="PRK00911.1"/>
    <property type="match status" value="1"/>
</dbReference>
<evidence type="ECO:0000256" key="16">
    <source>
        <dbReference type="ARBA" id="ARBA00052865"/>
    </source>
</evidence>
<gene>
    <name evidence="20" type="ORF">QCA50_015261</name>
</gene>
<keyword evidence="4" id="KW-0001">2Fe-2S</keyword>
<dbReference type="PANTHER" id="PTHR21000">
    <property type="entry name" value="DIHYDROXY-ACID DEHYDRATASE DAD"/>
    <property type="match status" value="1"/>
</dbReference>
<keyword evidence="21" id="KW-1185">Reference proteome</keyword>
<comment type="cofactor">
    <cofactor evidence="15">
        <name>[2Fe-2S] cluster</name>
        <dbReference type="ChEBI" id="CHEBI:190135"/>
    </cofactor>
</comment>
<comment type="similarity">
    <text evidence="2">Belongs to the IlvD/Edd family.</text>
</comment>
<evidence type="ECO:0000256" key="2">
    <source>
        <dbReference type="ARBA" id="ARBA00006486"/>
    </source>
</evidence>
<keyword evidence="3" id="KW-0028">Amino-acid biosynthesis</keyword>
<evidence type="ECO:0000256" key="12">
    <source>
        <dbReference type="ARBA" id="ARBA00029436"/>
    </source>
</evidence>
<evidence type="ECO:0000256" key="7">
    <source>
        <dbReference type="ARBA" id="ARBA00023004"/>
    </source>
</evidence>
<dbReference type="PROSITE" id="PS00886">
    <property type="entry name" value="ILVD_EDD_1"/>
    <property type="match status" value="1"/>
</dbReference>
<dbReference type="EMBL" id="JASBNA010000040">
    <property type="protein sequence ID" value="KAK7681529.1"/>
    <property type="molecule type" value="Genomic_DNA"/>
</dbReference>
<dbReference type="InterPro" id="IPR000581">
    <property type="entry name" value="ILV_EDD_N"/>
</dbReference>
<sequence>MRVRPSALPRRHGRLVSNPRTFSTSTRQNADAPVLNKYSRTVTQPKTQGASQAMLYATDGVSSDADFNKPMVGVASVWYEGNPCNGHLLGLGQEVKKSLVEKGIIGYQFGTVGVSDGISMGTTGMRYSLQSRDLIADQVETAAGGHWLDGVVVVPGCDKNMPGVLMALGRLNRPGLMVYGGTIRAGSCEGAPQLDVVSAFQSYGKYLQDGKTEAAEKERYNTVRHSCPGPGACGGMYTANTMASASEALGMTLPGSSSFPAESPEKRKECTTVGTAMLNLLEKNILPRDIMTRSAFENAMVLTMILGGSTNAVLHLIAIAHSVGIKLTLEDFQAVSDRTPFIADLKPSGRYVMEDVYKIGGIPKVLAYLLKNKLIDGGNMTVTGRTLGENLERWTHEHGELSLTEQDVIRPLDKPIKETGHLRILRGNLAPGGAVAKITGKEGLGFTGKARAFDTEDEFVAAVESGSIKKGEKTVVVLRYLGPKGGPGMPEMLKPTSLIMGAGLGKDVACLTDGRFSGGSHGFCIGHVVPEAQVGGPIALVQDGDIISVDAVANTIKLEVPEEELERRRKLWKAPPLKVSSGTLYKYVKVVEDASQGCITDA</sequence>
<feature type="compositionally biased region" description="Basic residues" evidence="17">
    <location>
        <begin position="1"/>
        <end position="14"/>
    </location>
</feature>
<dbReference type="GO" id="GO:0008652">
    <property type="term" value="P:amino acid biosynthetic process"/>
    <property type="evidence" value="ECO:0007669"/>
    <property type="project" value="UniProtKB-KW"/>
</dbReference>
<accession>A0AAW0FR46</accession>
<evidence type="ECO:0000256" key="13">
    <source>
        <dbReference type="ARBA" id="ARBA00029437"/>
    </source>
</evidence>
<evidence type="ECO:0000256" key="10">
    <source>
        <dbReference type="ARBA" id="ARBA00023304"/>
    </source>
</evidence>
<evidence type="ECO:0000256" key="9">
    <source>
        <dbReference type="ARBA" id="ARBA00023239"/>
    </source>
</evidence>
<evidence type="ECO:0000313" key="20">
    <source>
        <dbReference type="EMBL" id="KAK7681529.1"/>
    </source>
</evidence>
<keyword evidence="8" id="KW-0411">Iron-sulfur</keyword>
<dbReference type="SUPFAM" id="SSF52016">
    <property type="entry name" value="LeuD/IlvD-like"/>
    <property type="match status" value="1"/>
</dbReference>
<evidence type="ECO:0000256" key="6">
    <source>
        <dbReference type="ARBA" id="ARBA00022842"/>
    </source>
</evidence>
<dbReference type="Gene3D" id="3.50.30.80">
    <property type="entry name" value="IlvD/EDD C-terminal domain-like"/>
    <property type="match status" value="1"/>
</dbReference>
<comment type="catalytic activity">
    <reaction evidence="11">
        <text>(2R)-2,3-dihydroxy-3-methylbutanoate = 3-methyl-2-oxobutanoate + H2O</text>
        <dbReference type="Rhea" id="RHEA:24809"/>
        <dbReference type="ChEBI" id="CHEBI:11851"/>
        <dbReference type="ChEBI" id="CHEBI:15377"/>
        <dbReference type="ChEBI" id="CHEBI:49072"/>
        <dbReference type="EC" id="4.2.1.9"/>
    </reaction>
    <physiologicalReaction direction="left-to-right" evidence="11">
        <dbReference type="Rhea" id="RHEA:24810"/>
    </physiologicalReaction>
</comment>
<reference evidence="20 21" key="1">
    <citation type="submission" date="2022-09" db="EMBL/GenBank/DDBJ databases">
        <authorList>
            <person name="Palmer J.M."/>
        </authorList>
    </citation>
    <scope>NUCLEOTIDE SEQUENCE [LARGE SCALE GENOMIC DNA]</scope>
    <source>
        <strain evidence="20 21">DSM 7382</strain>
    </source>
</reference>
<evidence type="ECO:0000256" key="4">
    <source>
        <dbReference type="ARBA" id="ARBA00022714"/>
    </source>
</evidence>
<dbReference type="GO" id="GO:0005739">
    <property type="term" value="C:mitochondrion"/>
    <property type="evidence" value="ECO:0007669"/>
    <property type="project" value="TreeGrafter"/>
</dbReference>
<dbReference type="InterPro" id="IPR020558">
    <property type="entry name" value="DiOHA_6PGluconate_deHydtase_CS"/>
</dbReference>
<evidence type="ECO:0000256" key="3">
    <source>
        <dbReference type="ARBA" id="ARBA00022605"/>
    </source>
</evidence>
<keyword evidence="5" id="KW-0479">Metal-binding</keyword>
<evidence type="ECO:0000256" key="8">
    <source>
        <dbReference type="ARBA" id="ARBA00023014"/>
    </source>
</evidence>
<dbReference type="HAMAP" id="MF_00012">
    <property type="entry name" value="IlvD"/>
    <property type="match status" value="1"/>
</dbReference>
<evidence type="ECO:0000256" key="17">
    <source>
        <dbReference type="SAM" id="MobiDB-lite"/>
    </source>
</evidence>
<evidence type="ECO:0000256" key="1">
    <source>
        <dbReference type="ARBA" id="ARBA00001946"/>
    </source>
</evidence>